<protein>
    <submittedName>
        <fullName evidence="1">Uncharacterized protein</fullName>
    </submittedName>
</protein>
<dbReference type="EMBL" id="LAZR01004191">
    <property type="protein sequence ID" value="KKN10928.1"/>
    <property type="molecule type" value="Genomic_DNA"/>
</dbReference>
<name>A0A0F9R0D4_9ZZZZ</name>
<comment type="caution">
    <text evidence="1">The sequence shown here is derived from an EMBL/GenBank/DDBJ whole genome shotgun (WGS) entry which is preliminary data.</text>
</comment>
<evidence type="ECO:0000313" key="1">
    <source>
        <dbReference type="EMBL" id="KKN10928.1"/>
    </source>
</evidence>
<accession>A0A0F9R0D4</accession>
<organism evidence="1">
    <name type="scientific">marine sediment metagenome</name>
    <dbReference type="NCBI Taxonomy" id="412755"/>
    <lineage>
        <taxon>unclassified sequences</taxon>
        <taxon>metagenomes</taxon>
        <taxon>ecological metagenomes</taxon>
    </lineage>
</organism>
<dbReference type="AlphaFoldDB" id="A0A0F9R0D4"/>
<gene>
    <name evidence="1" type="ORF">LCGC14_1031570</name>
</gene>
<sequence>MIIHIENQVRGVPLCNCRRSQRLLTMPIPNWKTLRSQQHFQRTREHNPRLCYNCVSVFAARTPLQATGR</sequence>
<proteinExistence type="predicted"/>
<reference evidence="1" key="1">
    <citation type="journal article" date="2015" name="Nature">
        <title>Complex archaea that bridge the gap between prokaryotes and eukaryotes.</title>
        <authorList>
            <person name="Spang A."/>
            <person name="Saw J.H."/>
            <person name="Jorgensen S.L."/>
            <person name="Zaremba-Niedzwiedzka K."/>
            <person name="Martijn J."/>
            <person name="Lind A.E."/>
            <person name="van Eijk R."/>
            <person name="Schleper C."/>
            <person name="Guy L."/>
            <person name="Ettema T.J."/>
        </authorList>
    </citation>
    <scope>NUCLEOTIDE SEQUENCE</scope>
</reference>